<sequence length="61" mass="7024">MGDHPVDDGGQRAWLAQGLGQQQPKRRHRQERAGQRPVQTPDRDARRHRAAGRRHRAAGRR</sequence>
<protein>
    <submittedName>
        <fullName evidence="2">Uncharacterized protein</fullName>
    </submittedName>
</protein>
<proteinExistence type="predicted"/>
<organism evidence="2 3">
    <name type="scientific">Dactylosporangium cerinum</name>
    <dbReference type="NCBI Taxonomy" id="1434730"/>
    <lineage>
        <taxon>Bacteria</taxon>
        <taxon>Bacillati</taxon>
        <taxon>Actinomycetota</taxon>
        <taxon>Actinomycetes</taxon>
        <taxon>Micromonosporales</taxon>
        <taxon>Micromonosporaceae</taxon>
        <taxon>Dactylosporangium</taxon>
    </lineage>
</organism>
<keyword evidence="3" id="KW-1185">Reference proteome</keyword>
<comment type="caution">
    <text evidence="2">The sequence shown here is derived from an EMBL/GenBank/DDBJ whole genome shotgun (WGS) entry which is preliminary data.</text>
</comment>
<evidence type="ECO:0000313" key="3">
    <source>
        <dbReference type="Proteomes" id="UP001595912"/>
    </source>
</evidence>
<name>A0ABV9W9S5_9ACTN</name>
<feature type="compositionally biased region" description="Basic residues" evidence="1">
    <location>
        <begin position="46"/>
        <end position="61"/>
    </location>
</feature>
<accession>A0ABV9W9S5</accession>
<dbReference type="EMBL" id="JBHSIU010000054">
    <property type="protein sequence ID" value="MFC5004142.1"/>
    <property type="molecule type" value="Genomic_DNA"/>
</dbReference>
<evidence type="ECO:0000256" key="1">
    <source>
        <dbReference type="SAM" id="MobiDB-lite"/>
    </source>
</evidence>
<dbReference type="Proteomes" id="UP001595912">
    <property type="component" value="Unassembled WGS sequence"/>
</dbReference>
<dbReference type="RefSeq" id="WP_380123703.1">
    <property type="nucleotide sequence ID" value="NZ_JBHSIU010000054.1"/>
</dbReference>
<feature type="region of interest" description="Disordered" evidence="1">
    <location>
        <begin position="1"/>
        <end position="61"/>
    </location>
</feature>
<gene>
    <name evidence="2" type="ORF">ACFPIJ_40745</name>
</gene>
<reference evidence="3" key="1">
    <citation type="journal article" date="2019" name="Int. J. Syst. Evol. Microbiol.">
        <title>The Global Catalogue of Microorganisms (GCM) 10K type strain sequencing project: providing services to taxonomists for standard genome sequencing and annotation.</title>
        <authorList>
            <consortium name="The Broad Institute Genomics Platform"/>
            <consortium name="The Broad Institute Genome Sequencing Center for Infectious Disease"/>
            <person name="Wu L."/>
            <person name="Ma J."/>
        </authorList>
    </citation>
    <scope>NUCLEOTIDE SEQUENCE [LARGE SCALE GENOMIC DNA]</scope>
    <source>
        <strain evidence="3">CGMCC 4.7152</strain>
    </source>
</reference>
<evidence type="ECO:0000313" key="2">
    <source>
        <dbReference type="EMBL" id="MFC5004142.1"/>
    </source>
</evidence>
<feature type="compositionally biased region" description="Basic and acidic residues" evidence="1">
    <location>
        <begin position="1"/>
        <end position="10"/>
    </location>
</feature>